<dbReference type="AlphaFoldDB" id="A0A9Q0LKR8"/>
<dbReference type="EMBL" id="JAPDFW010000065">
    <property type="protein sequence ID" value="KAJ5075291.1"/>
    <property type="molecule type" value="Genomic_DNA"/>
</dbReference>
<reference evidence="3" key="1">
    <citation type="submission" date="2022-10" db="EMBL/GenBank/DDBJ databases">
        <title>Novel sulphate-reducing endosymbionts in the free-living metamonad Anaeramoeba.</title>
        <authorList>
            <person name="Jerlstrom-Hultqvist J."/>
            <person name="Cepicka I."/>
            <person name="Gallot-Lavallee L."/>
            <person name="Salas-Leiva D."/>
            <person name="Curtis B.A."/>
            <person name="Zahonova K."/>
            <person name="Pipaliya S."/>
            <person name="Dacks J."/>
            <person name="Roger A.J."/>
        </authorList>
    </citation>
    <scope>NUCLEOTIDE SEQUENCE</scope>
    <source>
        <strain evidence="3">BMAN</strain>
    </source>
</reference>
<name>A0A9Q0LKR8_ANAIG</name>
<accession>A0A9Q0LKR8</accession>
<protein>
    <submittedName>
        <fullName evidence="3">Uncharacterized protein</fullName>
    </submittedName>
</protein>
<evidence type="ECO:0000313" key="4">
    <source>
        <dbReference type="Proteomes" id="UP001149090"/>
    </source>
</evidence>
<sequence>MFSSIHFFLIFLVLFTITPQNSLEKQSTDFTFKNPFQEIYEFLLKNLKFSGLAGIYSEIKQEEEEKEKKGNKENYIDKEPKIITSEIPLSLTEENCSGYGQIVIVDNQTQCACPLDRVGYLCQLPRKTACSVEMISPELSCKLSIDGSKNKGFDGAIGLPCLIYDPNAIIQFEFLMNCNFSEENNQTVENVTFDYFVKNPDDSFALSREPKTDQKLSFKIFNFNQISDDSFKFFLEMLNTSFIGQTGIFFNLSVHDIPNYFYTGFRLYFESKSNLPESQSGIYSQFIDITGKFAFHENNNKSKLKFLFFLLLIPVIAFFVIFFVIRKKKAKSKIKIKTS</sequence>
<feature type="chain" id="PRO_5040468157" evidence="2">
    <location>
        <begin position="23"/>
        <end position="339"/>
    </location>
</feature>
<feature type="signal peptide" evidence="2">
    <location>
        <begin position="1"/>
        <end position="22"/>
    </location>
</feature>
<evidence type="ECO:0000256" key="2">
    <source>
        <dbReference type="SAM" id="SignalP"/>
    </source>
</evidence>
<dbReference type="OMA" id="FAFHENN"/>
<keyword evidence="4" id="KW-1185">Reference proteome</keyword>
<evidence type="ECO:0000313" key="3">
    <source>
        <dbReference type="EMBL" id="KAJ5075291.1"/>
    </source>
</evidence>
<feature type="transmembrane region" description="Helical" evidence="1">
    <location>
        <begin position="306"/>
        <end position="325"/>
    </location>
</feature>
<keyword evidence="1" id="KW-0812">Transmembrane</keyword>
<keyword evidence="1" id="KW-0472">Membrane</keyword>
<keyword evidence="1" id="KW-1133">Transmembrane helix</keyword>
<organism evidence="3 4">
    <name type="scientific">Anaeramoeba ignava</name>
    <name type="common">Anaerobic marine amoeba</name>
    <dbReference type="NCBI Taxonomy" id="1746090"/>
    <lineage>
        <taxon>Eukaryota</taxon>
        <taxon>Metamonada</taxon>
        <taxon>Anaeramoebidae</taxon>
        <taxon>Anaeramoeba</taxon>
    </lineage>
</organism>
<comment type="caution">
    <text evidence="3">The sequence shown here is derived from an EMBL/GenBank/DDBJ whole genome shotgun (WGS) entry which is preliminary data.</text>
</comment>
<dbReference type="OrthoDB" id="21251at2759"/>
<dbReference type="Proteomes" id="UP001149090">
    <property type="component" value="Unassembled WGS sequence"/>
</dbReference>
<evidence type="ECO:0000256" key="1">
    <source>
        <dbReference type="SAM" id="Phobius"/>
    </source>
</evidence>
<keyword evidence="2" id="KW-0732">Signal</keyword>
<proteinExistence type="predicted"/>
<gene>
    <name evidence="3" type="ORF">M0811_07261</name>
</gene>